<dbReference type="OMA" id="DFAYFTH"/>
<dbReference type="InterPro" id="IPR007867">
    <property type="entry name" value="GMC_OxRtase_C"/>
</dbReference>
<dbReference type="InterPro" id="IPR051871">
    <property type="entry name" value="GMC_Oxidoreductase-Related"/>
</dbReference>
<feature type="domain" description="Glucose-methanol-choline oxidoreductase C-terminal" evidence="1">
    <location>
        <begin position="81"/>
        <end position="232"/>
    </location>
</feature>
<reference evidence="2 3" key="1">
    <citation type="journal article" date="2014" name="Nat. Commun.">
        <title>Klebsormidium flaccidum genome reveals primary factors for plant terrestrial adaptation.</title>
        <authorList>
            <person name="Hori K."/>
            <person name="Maruyama F."/>
            <person name="Fujisawa T."/>
            <person name="Togashi T."/>
            <person name="Yamamoto N."/>
            <person name="Seo M."/>
            <person name="Sato S."/>
            <person name="Yamada T."/>
            <person name="Mori H."/>
            <person name="Tajima N."/>
            <person name="Moriyama T."/>
            <person name="Ikeuchi M."/>
            <person name="Watanabe M."/>
            <person name="Wada H."/>
            <person name="Kobayashi K."/>
            <person name="Saito M."/>
            <person name="Masuda T."/>
            <person name="Sasaki-Sekimoto Y."/>
            <person name="Mashiguchi K."/>
            <person name="Awai K."/>
            <person name="Shimojima M."/>
            <person name="Masuda S."/>
            <person name="Iwai M."/>
            <person name="Nobusawa T."/>
            <person name="Narise T."/>
            <person name="Kondo S."/>
            <person name="Saito H."/>
            <person name="Sato R."/>
            <person name="Murakawa M."/>
            <person name="Ihara Y."/>
            <person name="Oshima-Yamada Y."/>
            <person name="Ohtaka K."/>
            <person name="Satoh M."/>
            <person name="Sonobe K."/>
            <person name="Ishii M."/>
            <person name="Ohtani R."/>
            <person name="Kanamori-Sato M."/>
            <person name="Honoki R."/>
            <person name="Miyazaki D."/>
            <person name="Mochizuki H."/>
            <person name="Umetsu J."/>
            <person name="Higashi K."/>
            <person name="Shibata D."/>
            <person name="Kamiya Y."/>
            <person name="Sato N."/>
            <person name="Nakamura Y."/>
            <person name="Tabata S."/>
            <person name="Ida S."/>
            <person name="Kurokawa K."/>
            <person name="Ohta H."/>
        </authorList>
    </citation>
    <scope>NUCLEOTIDE SEQUENCE [LARGE SCALE GENOMIC DNA]</scope>
    <source>
        <strain evidence="2 3">NIES-2285</strain>
    </source>
</reference>
<name>A0A1Y1I7Q0_KLENI</name>
<feature type="non-terminal residue" evidence="2">
    <location>
        <position position="1"/>
    </location>
</feature>
<dbReference type="SUPFAM" id="SSF51905">
    <property type="entry name" value="FAD/NAD(P)-binding domain"/>
    <property type="match status" value="1"/>
</dbReference>
<dbReference type="EMBL" id="DF237246">
    <property type="protein sequence ID" value="GAQ86563.1"/>
    <property type="molecule type" value="Genomic_DNA"/>
</dbReference>
<dbReference type="Pfam" id="PF05199">
    <property type="entry name" value="GMC_oxred_C"/>
    <property type="match status" value="1"/>
</dbReference>
<protein>
    <submittedName>
        <fullName evidence="2">GMC oxidoreductase family</fullName>
    </submittedName>
</protein>
<evidence type="ECO:0000313" key="3">
    <source>
        <dbReference type="Proteomes" id="UP000054558"/>
    </source>
</evidence>
<dbReference type="GO" id="GO:0016614">
    <property type="term" value="F:oxidoreductase activity, acting on CH-OH group of donors"/>
    <property type="evidence" value="ECO:0007669"/>
    <property type="project" value="InterPro"/>
</dbReference>
<dbReference type="PANTHER" id="PTHR45968">
    <property type="entry name" value="OSJNBA0019K04.7 PROTEIN"/>
    <property type="match status" value="1"/>
</dbReference>
<proteinExistence type="predicted"/>
<dbReference type="PANTHER" id="PTHR45968:SF3">
    <property type="entry name" value="OS04G0573100 PROTEIN"/>
    <property type="match status" value="1"/>
</dbReference>
<dbReference type="SUPFAM" id="SSF54373">
    <property type="entry name" value="FAD-linked reductases, C-terminal domain"/>
    <property type="match status" value="1"/>
</dbReference>
<accession>A0A1Y1I7Q0</accession>
<dbReference type="OrthoDB" id="269227at2759"/>
<dbReference type="Gene3D" id="3.50.50.60">
    <property type="entry name" value="FAD/NAD(P)-binding domain"/>
    <property type="match status" value="1"/>
</dbReference>
<organism evidence="2 3">
    <name type="scientific">Klebsormidium nitens</name>
    <name type="common">Green alga</name>
    <name type="synonym">Ulothrix nitens</name>
    <dbReference type="NCBI Taxonomy" id="105231"/>
    <lineage>
        <taxon>Eukaryota</taxon>
        <taxon>Viridiplantae</taxon>
        <taxon>Streptophyta</taxon>
        <taxon>Klebsormidiophyceae</taxon>
        <taxon>Klebsormidiales</taxon>
        <taxon>Klebsormidiaceae</taxon>
        <taxon>Klebsormidium</taxon>
    </lineage>
</organism>
<keyword evidence="3" id="KW-1185">Reference proteome</keyword>
<gene>
    <name evidence="2" type="ORF">KFL_002970010</name>
</gene>
<dbReference type="InterPro" id="IPR036188">
    <property type="entry name" value="FAD/NAD-bd_sf"/>
</dbReference>
<evidence type="ECO:0000313" key="2">
    <source>
        <dbReference type="EMBL" id="GAQ86563.1"/>
    </source>
</evidence>
<evidence type="ECO:0000259" key="1">
    <source>
        <dbReference type="Pfam" id="PF05199"/>
    </source>
</evidence>
<dbReference type="STRING" id="105231.A0A1Y1I7Q0"/>
<dbReference type="Proteomes" id="UP000054558">
    <property type="component" value="Unassembled WGS sequence"/>
</dbReference>
<dbReference type="Gene3D" id="3.30.410.40">
    <property type="match status" value="1"/>
</dbReference>
<sequence>EGEGSIDSTVAITEKHIYYAWVGQKGGTHAALWGLVPMLPPAARARETMAAMTAANLALLEKDQEELNRMLVLALKLYRVKSRGSVTVTSTDAAAEPTVDFAYFTHPDDVSDGIEGVRILKAVRDSRALTPLKWEKVPGTLLRLVPDLANLPPGAYRGALPLIPDLDDESAATTWLKADVCTSWHMHGTCRVGEVVDEEHRVKGVGGLRVMDASVFRDSRGTNPMATIMAVGRAFGLRMRKERGT</sequence>
<dbReference type="AlphaFoldDB" id="A0A1Y1I7Q0"/>